<comment type="caution">
    <text evidence="1">The sequence shown here is derived from an EMBL/GenBank/DDBJ whole genome shotgun (WGS) entry which is preliminary data.</text>
</comment>
<sequence length="76" mass="8507">MTYKEQLRSELIEILTTQRQNALAAADSAHDDATHEQSVAETQYDTVGLEAAYLAHGQSQRVADCDMMINRIKRLA</sequence>
<reference evidence="1 2" key="2">
    <citation type="submission" date="2015-01" db="EMBL/GenBank/DDBJ databases">
        <authorList>
            <consortium name="NBRP consortium"/>
            <person name="Sawabe T."/>
            <person name="Meirelles P."/>
            <person name="Feng G."/>
            <person name="Sayaka M."/>
            <person name="Hattori M."/>
            <person name="Ohkuma M."/>
        </authorList>
    </citation>
    <scope>NUCLEOTIDE SEQUENCE [LARGE SCALE GENOMIC DNA]</scope>
    <source>
        <strain evidence="2">JCM 19231</strain>
    </source>
</reference>
<proteinExistence type="predicted"/>
<dbReference type="EMBL" id="BBRZ01000084">
    <property type="protein sequence ID" value="GAM58368.1"/>
    <property type="molecule type" value="Genomic_DNA"/>
</dbReference>
<reference evidence="1 2" key="1">
    <citation type="submission" date="2015-01" db="EMBL/GenBank/DDBJ databases">
        <title>Vibrio sp. C1 JCM 19231 whole genome shotgun sequence.</title>
        <authorList>
            <person name="Sawabe T."/>
            <person name="Meirelles P."/>
            <person name="Feng G."/>
            <person name="Sayaka M."/>
            <person name="Hattori M."/>
            <person name="Ohkuma M."/>
        </authorList>
    </citation>
    <scope>NUCLEOTIDE SEQUENCE [LARGE SCALE GENOMIC DNA]</scope>
    <source>
        <strain evidence="2">JCM 19231</strain>
    </source>
</reference>
<dbReference type="GO" id="GO:0003746">
    <property type="term" value="F:translation elongation factor activity"/>
    <property type="evidence" value="ECO:0007669"/>
    <property type="project" value="UniProtKB-KW"/>
</dbReference>
<dbReference type="Proteomes" id="UP000031671">
    <property type="component" value="Unassembled WGS sequence"/>
</dbReference>
<gene>
    <name evidence="1" type="ORF">JCM19231_3354</name>
</gene>
<keyword evidence="1" id="KW-0251">Elongation factor</keyword>
<keyword evidence="1" id="KW-0648">Protein biosynthesis</keyword>
<name>A0A0B8P521_9VIBR</name>
<protein>
    <submittedName>
        <fullName evidence="1">Transcription elongation factor</fullName>
    </submittedName>
</protein>
<evidence type="ECO:0000313" key="2">
    <source>
        <dbReference type="Proteomes" id="UP000031671"/>
    </source>
</evidence>
<keyword evidence="2" id="KW-1185">Reference proteome</keyword>
<evidence type="ECO:0000313" key="1">
    <source>
        <dbReference type="EMBL" id="GAM58368.1"/>
    </source>
</evidence>
<accession>A0A0B8P521</accession>
<dbReference type="AlphaFoldDB" id="A0A0B8P521"/>
<organism evidence="1 2">
    <name type="scientific">Vibrio ishigakensis</name>
    <dbReference type="NCBI Taxonomy" id="1481914"/>
    <lineage>
        <taxon>Bacteria</taxon>
        <taxon>Pseudomonadati</taxon>
        <taxon>Pseudomonadota</taxon>
        <taxon>Gammaproteobacteria</taxon>
        <taxon>Vibrionales</taxon>
        <taxon>Vibrionaceae</taxon>
        <taxon>Vibrio</taxon>
    </lineage>
</organism>